<feature type="region of interest" description="Disordered" evidence="1">
    <location>
        <begin position="56"/>
        <end position="78"/>
    </location>
</feature>
<gene>
    <name evidence="2" type="ORF">BD289DRAFT_209579</name>
</gene>
<accession>A0A2T2ZSA6</accession>
<dbReference type="AlphaFoldDB" id="A0A2T2ZSA6"/>
<proteinExistence type="predicted"/>
<evidence type="ECO:0000313" key="2">
    <source>
        <dbReference type="EMBL" id="PSR74877.1"/>
    </source>
</evidence>
<name>A0A2T2ZSA6_9PEZI</name>
<sequence>MSGDYRPCIREYSGTQSQHTGRVFGTVASNQSSWCCCCCCCWKRRFSGFSLRSQVPHQAPQPMQENLGRNGREPKDELPWSSVTMASRSHVSQPLAPCCLMSVPPSSSSSSSSSSSFQYPIRLPSRDPKEGQRGRTRGPSRNQSRMHHDAPQPTLLLLPPPHLMGGLLQGRDSGSPVQRSTDEGGVERPFVVYIQRQETLFVSFWSLLLTTVAVTVAVTRQCHTRTQEQETTALHKCVCG</sequence>
<keyword evidence="3" id="KW-1185">Reference proteome</keyword>
<feature type="compositionally biased region" description="Low complexity" evidence="1">
    <location>
        <begin position="151"/>
        <end position="170"/>
    </location>
</feature>
<dbReference type="EMBL" id="KZ678822">
    <property type="protein sequence ID" value="PSR74877.1"/>
    <property type="molecule type" value="Genomic_DNA"/>
</dbReference>
<reference evidence="2 3" key="1">
    <citation type="journal article" date="2018" name="Mycol. Prog.">
        <title>Coniella lustricola, a new species from submerged detritus.</title>
        <authorList>
            <person name="Raudabaugh D.B."/>
            <person name="Iturriaga T."/>
            <person name="Carver A."/>
            <person name="Mondo S."/>
            <person name="Pangilinan J."/>
            <person name="Lipzen A."/>
            <person name="He G."/>
            <person name="Amirebrahimi M."/>
            <person name="Grigoriev I.V."/>
            <person name="Miller A.N."/>
        </authorList>
    </citation>
    <scope>NUCLEOTIDE SEQUENCE [LARGE SCALE GENOMIC DNA]</scope>
    <source>
        <strain evidence="2 3">B22-T-1</strain>
    </source>
</reference>
<organism evidence="2 3">
    <name type="scientific">Coniella lustricola</name>
    <dbReference type="NCBI Taxonomy" id="2025994"/>
    <lineage>
        <taxon>Eukaryota</taxon>
        <taxon>Fungi</taxon>
        <taxon>Dikarya</taxon>
        <taxon>Ascomycota</taxon>
        <taxon>Pezizomycotina</taxon>
        <taxon>Sordariomycetes</taxon>
        <taxon>Sordariomycetidae</taxon>
        <taxon>Diaporthales</taxon>
        <taxon>Schizoparmaceae</taxon>
        <taxon>Coniella</taxon>
    </lineage>
</organism>
<feature type="compositionally biased region" description="Low complexity" evidence="1">
    <location>
        <begin position="106"/>
        <end position="116"/>
    </location>
</feature>
<protein>
    <submittedName>
        <fullName evidence="2">Uncharacterized protein</fullName>
    </submittedName>
</protein>
<evidence type="ECO:0000313" key="3">
    <source>
        <dbReference type="Proteomes" id="UP000241462"/>
    </source>
</evidence>
<feature type="region of interest" description="Disordered" evidence="1">
    <location>
        <begin position="102"/>
        <end position="183"/>
    </location>
</feature>
<evidence type="ECO:0000256" key="1">
    <source>
        <dbReference type="SAM" id="MobiDB-lite"/>
    </source>
</evidence>
<dbReference type="InParanoid" id="A0A2T2ZSA6"/>
<dbReference type="Proteomes" id="UP000241462">
    <property type="component" value="Unassembled WGS sequence"/>
</dbReference>
<feature type="compositionally biased region" description="Basic and acidic residues" evidence="1">
    <location>
        <begin position="124"/>
        <end position="133"/>
    </location>
</feature>